<reference evidence="1 2" key="1">
    <citation type="journal article" date="2018" name="Sci. Rep.">
        <title>Genomic signatures of local adaptation to the degree of environmental predictability in rotifers.</title>
        <authorList>
            <person name="Franch-Gras L."/>
            <person name="Hahn C."/>
            <person name="Garcia-Roger E.M."/>
            <person name="Carmona M.J."/>
            <person name="Serra M."/>
            <person name="Gomez A."/>
        </authorList>
    </citation>
    <scope>NUCLEOTIDE SEQUENCE [LARGE SCALE GENOMIC DNA]</scope>
    <source>
        <strain evidence="1">HYR1</strain>
    </source>
</reference>
<dbReference type="EMBL" id="REGN01000977">
    <property type="protein sequence ID" value="RNA37794.1"/>
    <property type="molecule type" value="Genomic_DNA"/>
</dbReference>
<protein>
    <submittedName>
        <fullName evidence="1">Meiosis 1 arrest</fullName>
    </submittedName>
</protein>
<dbReference type="GO" id="GO:0007283">
    <property type="term" value="P:spermatogenesis"/>
    <property type="evidence" value="ECO:0007669"/>
    <property type="project" value="InterPro"/>
</dbReference>
<dbReference type="InterPro" id="IPR033587">
    <property type="entry name" value="M1AP"/>
</dbReference>
<organism evidence="1 2">
    <name type="scientific">Brachionus plicatilis</name>
    <name type="common">Marine rotifer</name>
    <name type="synonym">Brachionus muelleri</name>
    <dbReference type="NCBI Taxonomy" id="10195"/>
    <lineage>
        <taxon>Eukaryota</taxon>
        <taxon>Metazoa</taxon>
        <taxon>Spiralia</taxon>
        <taxon>Gnathifera</taxon>
        <taxon>Rotifera</taxon>
        <taxon>Eurotatoria</taxon>
        <taxon>Monogononta</taxon>
        <taxon>Pseudotrocha</taxon>
        <taxon>Ploima</taxon>
        <taxon>Brachionidae</taxon>
        <taxon>Brachionus</taxon>
    </lineage>
</organism>
<dbReference type="AlphaFoldDB" id="A0A3M7SPL8"/>
<dbReference type="Proteomes" id="UP000276133">
    <property type="component" value="Unassembled WGS sequence"/>
</dbReference>
<dbReference type="GO" id="GO:0007127">
    <property type="term" value="P:meiosis I"/>
    <property type="evidence" value="ECO:0007669"/>
    <property type="project" value="InterPro"/>
</dbReference>
<evidence type="ECO:0000313" key="2">
    <source>
        <dbReference type="Proteomes" id="UP000276133"/>
    </source>
</evidence>
<comment type="caution">
    <text evidence="1">The sequence shown here is derived from an EMBL/GenBank/DDBJ whole genome shotgun (WGS) entry which is preliminary data.</text>
</comment>
<keyword evidence="2" id="KW-1185">Reference proteome</keyword>
<accession>A0A3M7SPL8</accession>
<proteinExistence type="predicted"/>
<dbReference type="STRING" id="10195.A0A3M7SPL8"/>
<dbReference type="OrthoDB" id="6433824at2759"/>
<dbReference type="PANTHER" id="PTHR28642">
    <property type="entry name" value="MEIOSIS 1 ARREST PROTEIN"/>
    <property type="match status" value="1"/>
</dbReference>
<dbReference type="GO" id="GO:0051308">
    <property type="term" value="P:male meiosis chromosome separation"/>
    <property type="evidence" value="ECO:0007669"/>
    <property type="project" value="TreeGrafter"/>
</dbReference>
<gene>
    <name evidence="1" type="ORF">BpHYR1_006892</name>
</gene>
<name>A0A3M7SPL8_BRAPC</name>
<evidence type="ECO:0000313" key="1">
    <source>
        <dbReference type="EMBL" id="RNA37794.1"/>
    </source>
</evidence>
<dbReference type="PANTHER" id="PTHR28642:SF1">
    <property type="entry name" value="MEIOSIS 1 ARREST PROTEIN"/>
    <property type="match status" value="1"/>
</dbReference>
<sequence>MNFVRKREKNNLNTRFAKQTGKIIIFDLDVFNQNEIGLVCLILKEYFEIICSLVDVNNRIPYLIIVAVISNKMDSFLFLDSIYGKNENVFSFLNKMLLLSSPSKQKTTNYALIIEETVRKLSTLIFKSDSKVEIEIFAKNMHRMECLKLNHAEEKIKKILLVNLYKESKVSEFDIDLMDVEDARFVVEIFNMKIEKCILMEHLKNWLNEVAEYEHIQIYFSSNNSVIKCDILERVLDLDKNFDTSTVQSIKFSASSSEKYLQNDIVQTYKLKISKLVSLSGICESILYGQPLILKPTSSSRTSYNETIENLKQFKIFSNYLKENNKGAFCEFSQTTNQILKAKYFLIPVTNKSSNVSVLLMKKIASNSNILNSNIFYNFYDDWKALQSQSEINDIDKIQFFESCLKKIPSCEIYNPLEED</sequence>